<reference evidence="3" key="1">
    <citation type="submission" date="2022-11" db="UniProtKB">
        <authorList>
            <consortium name="WormBaseParasite"/>
        </authorList>
    </citation>
    <scope>IDENTIFICATION</scope>
</reference>
<feature type="chain" id="PRO_5037481222" evidence="1">
    <location>
        <begin position="24"/>
        <end position="69"/>
    </location>
</feature>
<proteinExistence type="predicted"/>
<dbReference type="AlphaFoldDB" id="A0A914ZAG6"/>
<dbReference type="WBParaSite" id="PSU_v2.g8909.t1">
    <property type="protein sequence ID" value="PSU_v2.g8909.t1"/>
    <property type="gene ID" value="PSU_v2.g8909"/>
</dbReference>
<accession>A0A914ZAG6</accession>
<evidence type="ECO:0000313" key="3">
    <source>
        <dbReference type="WBParaSite" id="PSU_v2.g8909.t1"/>
    </source>
</evidence>
<organism evidence="2 3">
    <name type="scientific">Panagrolaimus superbus</name>
    <dbReference type="NCBI Taxonomy" id="310955"/>
    <lineage>
        <taxon>Eukaryota</taxon>
        <taxon>Metazoa</taxon>
        <taxon>Ecdysozoa</taxon>
        <taxon>Nematoda</taxon>
        <taxon>Chromadorea</taxon>
        <taxon>Rhabditida</taxon>
        <taxon>Tylenchina</taxon>
        <taxon>Panagrolaimomorpha</taxon>
        <taxon>Panagrolaimoidea</taxon>
        <taxon>Panagrolaimidae</taxon>
        <taxon>Panagrolaimus</taxon>
    </lineage>
</organism>
<evidence type="ECO:0000256" key="1">
    <source>
        <dbReference type="SAM" id="SignalP"/>
    </source>
</evidence>
<keyword evidence="1" id="KW-0732">Signal</keyword>
<feature type="signal peptide" evidence="1">
    <location>
        <begin position="1"/>
        <end position="23"/>
    </location>
</feature>
<protein>
    <submittedName>
        <fullName evidence="3">Uncharacterized protein</fullName>
    </submittedName>
</protein>
<keyword evidence="2" id="KW-1185">Reference proteome</keyword>
<name>A0A914ZAG6_9BILA</name>
<evidence type="ECO:0000313" key="2">
    <source>
        <dbReference type="Proteomes" id="UP000887577"/>
    </source>
</evidence>
<sequence length="69" mass="7757">MSSVFVKILIFAFLFSLISVNVAQIIMCSPDPSCSESSDIKLCQNKCFCEKGMIAKCNKIVEKCYCYDK</sequence>
<dbReference type="Proteomes" id="UP000887577">
    <property type="component" value="Unplaced"/>
</dbReference>